<evidence type="ECO:0000313" key="2">
    <source>
        <dbReference type="EMBL" id="MDF9408012.1"/>
    </source>
</evidence>
<dbReference type="AlphaFoldDB" id="A0A9X4H4Y1"/>
<reference evidence="2" key="1">
    <citation type="submission" date="2022-02" db="EMBL/GenBank/DDBJ databases">
        <authorList>
            <person name="Leng L."/>
        </authorList>
    </citation>
    <scope>NUCLEOTIDE SEQUENCE</scope>
    <source>
        <strain evidence="2">JI</strain>
    </source>
</reference>
<dbReference type="RefSeq" id="WP_277443291.1">
    <property type="nucleotide sequence ID" value="NZ_JAKOAV010000009.1"/>
</dbReference>
<keyword evidence="3" id="KW-1185">Reference proteome</keyword>
<feature type="region of interest" description="Disordered" evidence="1">
    <location>
        <begin position="20"/>
        <end position="54"/>
    </location>
</feature>
<comment type="caution">
    <text evidence="2">The sequence shown here is derived from an EMBL/GenBank/DDBJ whole genome shotgun (WGS) entry which is preliminary data.</text>
</comment>
<proteinExistence type="predicted"/>
<evidence type="ECO:0000256" key="1">
    <source>
        <dbReference type="SAM" id="MobiDB-lite"/>
    </source>
</evidence>
<gene>
    <name evidence="2" type="ORF">L7E55_06505</name>
</gene>
<dbReference type="EMBL" id="JAKOAV010000009">
    <property type="protein sequence ID" value="MDF9408012.1"/>
    <property type="molecule type" value="Genomic_DNA"/>
</dbReference>
<accession>A0A9X4H4Y1</accession>
<sequence>MGENKNINKKGNSFVHEMTGSAPMVNLDGNSDYIVQNTNPPVQKKSLPNKKLPN</sequence>
<name>A0A9X4H4Y1_9FIRM</name>
<organism evidence="2 3">
    <name type="scientific">Pelotomaculum isophthalicicum JI</name>
    <dbReference type="NCBI Taxonomy" id="947010"/>
    <lineage>
        <taxon>Bacteria</taxon>
        <taxon>Bacillati</taxon>
        <taxon>Bacillota</taxon>
        <taxon>Clostridia</taxon>
        <taxon>Eubacteriales</taxon>
        <taxon>Desulfotomaculaceae</taxon>
        <taxon>Pelotomaculum</taxon>
    </lineage>
</organism>
<protein>
    <submittedName>
        <fullName evidence="2">Uncharacterized protein</fullName>
    </submittedName>
</protein>
<evidence type="ECO:0000313" key="3">
    <source>
        <dbReference type="Proteomes" id="UP001154312"/>
    </source>
</evidence>
<dbReference type="Proteomes" id="UP001154312">
    <property type="component" value="Unassembled WGS sequence"/>
</dbReference>